<dbReference type="Proteomes" id="UP000034164">
    <property type="component" value="Unassembled WGS sequence"/>
</dbReference>
<comment type="caution">
    <text evidence="1">The sequence shown here is derived from an EMBL/GenBank/DDBJ whole genome shotgun (WGS) entry which is preliminary data.</text>
</comment>
<evidence type="ECO:0000313" key="1">
    <source>
        <dbReference type="EMBL" id="KKZ68845.1"/>
    </source>
</evidence>
<accession>A0A0G2IEL6</accession>
<reference evidence="2" key="1">
    <citation type="journal article" date="2015" name="PLoS Genet.">
        <title>The dynamic genome and transcriptome of the human fungal pathogen Blastomyces and close relative Emmonsia.</title>
        <authorList>
            <person name="Munoz J.F."/>
            <person name="Gauthier G.M."/>
            <person name="Desjardins C.A."/>
            <person name="Gallo J.E."/>
            <person name="Holder J."/>
            <person name="Sullivan T.D."/>
            <person name="Marty A.J."/>
            <person name="Carmen J.C."/>
            <person name="Chen Z."/>
            <person name="Ding L."/>
            <person name="Gujja S."/>
            <person name="Magrini V."/>
            <person name="Misas E."/>
            <person name="Mitreva M."/>
            <person name="Priest M."/>
            <person name="Saif S."/>
            <person name="Whiston E.A."/>
            <person name="Young S."/>
            <person name="Zeng Q."/>
            <person name="Goldman W.E."/>
            <person name="Mardis E.R."/>
            <person name="Taylor J.W."/>
            <person name="McEwen J.G."/>
            <person name="Clay O.K."/>
            <person name="Klein B.S."/>
            <person name="Cuomo C.A."/>
        </authorList>
    </citation>
    <scope>NUCLEOTIDE SEQUENCE [LARGE SCALE GENOMIC DNA]</scope>
    <source>
        <strain evidence="2">UAMH 3008</strain>
    </source>
</reference>
<dbReference type="AlphaFoldDB" id="A0A0G2IEL6"/>
<gene>
    <name evidence="1" type="ORF">EMCG_00016</name>
</gene>
<dbReference type="OrthoDB" id="192832at2759"/>
<evidence type="ECO:0000313" key="2">
    <source>
        <dbReference type="Proteomes" id="UP000034164"/>
    </source>
</evidence>
<dbReference type="Pfam" id="PF26113">
    <property type="entry name" value="GH16_XgeA"/>
    <property type="match status" value="1"/>
</dbReference>
<organism evidence="1 2">
    <name type="scientific">[Emmonsia] crescens</name>
    <dbReference type="NCBI Taxonomy" id="73230"/>
    <lineage>
        <taxon>Eukaryota</taxon>
        <taxon>Fungi</taxon>
        <taxon>Dikarya</taxon>
        <taxon>Ascomycota</taxon>
        <taxon>Pezizomycotina</taxon>
        <taxon>Eurotiomycetes</taxon>
        <taxon>Eurotiomycetidae</taxon>
        <taxon>Onygenales</taxon>
        <taxon>Ajellomycetaceae</taxon>
        <taxon>Emergomyces</taxon>
    </lineage>
</organism>
<proteinExistence type="predicted"/>
<dbReference type="Gene3D" id="2.60.120.200">
    <property type="match status" value="1"/>
</dbReference>
<name>A0A0G2IEL6_9EURO</name>
<dbReference type="VEuPathDB" id="FungiDB:EMCG_00016"/>
<sequence>MYGYPIVLLGVNYNNITPEGRPSVHIASKGPTIKALSLPISYTCPTGHAAPGLPCGWLGHEDPQQDKSTYTAYAQSNFAGEIKQSNCDVNARDEQHSQWRLRNALDSTRNQIWFFRRDQIPEDIENGHSNHESWDAIPAVVFLKGIVDFGKRLVELKIAIDTTFCGDCAGDVWAITDGCAFTWHEL</sequence>
<protein>
    <submittedName>
        <fullName evidence="1">Uncharacterized protein</fullName>
    </submittedName>
</protein>
<dbReference type="EMBL" id="LCZI01000001">
    <property type="protein sequence ID" value="KKZ68845.1"/>
    <property type="molecule type" value="Genomic_DNA"/>
</dbReference>